<feature type="signal peptide" evidence="1">
    <location>
        <begin position="1"/>
        <end position="24"/>
    </location>
</feature>
<evidence type="ECO:0000313" key="2">
    <source>
        <dbReference type="EMBL" id="MBD8500542.1"/>
    </source>
</evidence>
<evidence type="ECO:0000256" key="1">
    <source>
        <dbReference type="SAM" id="SignalP"/>
    </source>
</evidence>
<accession>A0ABR9B545</accession>
<dbReference type="Gene3D" id="2.40.40.60">
    <property type="match status" value="1"/>
</dbReference>
<reference evidence="2 3" key="1">
    <citation type="submission" date="2020-09" db="EMBL/GenBank/DDBJ databases">
        <title>Paenibacillus sp. CAU 1523 isolated from sand of Haeundae Beach.</title>
        <authorList>
            <person name="Kim W."/>
        </authorList>
    </citation>
    <scope>NUCLEOTIDE SEQUENCE [LARGE SCALE GENOMIC DNA]</scope>
    <source>
        <strain evidence="2 3">CAU 1523</strain>
    </source>
</reference>
<sequence>MKKATITMLVIMMMAILTGCIDQANGLILYGEEAKLNQVADKYKDDIKSQTIYNVKKVSTQGKEVLVLSESTARNLIRMELWNEVKNETQLSVLKGMPTIGNESGLLFAKPEDKHIEMNGLNVSYQGNCVIGESRRYTDAYVVVKDSSFETIKGTLKQMTVLHTKKSMDKELVTIKDYTDAFQLVKLTAIN</sequence>
<keyword evidence="3" id="KW-1185">Reference proteome</keyword>
<dbReference type="Proteomes" id="UP000634529">
    <property type="component" value="Unassembled WGS sequence"/>
</dbReference>
<evidence type="ECO:0000313" key="3">
    <source>
        <dbReference type="Proteomes" id="UP000634529"/>
    </source>
</evidence>
<feature type="chain" id="PRO_5045715398" evidence="1">
    <location>
        <begin position="25"/>
        <end position="191"/>
    </location>
</feature>
<dbReference type="Gene3D" id="3.30.70.3060">
    <property type="match status" value="1"/>
</dbReference>
<organism evidence="2 3">
    <name type="scientific">Paenibacillus arenosi</name>
    <dbReference type="NCBI Taxonomy" id="2774142"/>
    <lineage>
        <taxon>Bacteria</taxon>
        <taxon>Bacillati</taxon>
        <taxon>Bacillota</taxon>
        <taxon>Bacilli</taxon>
        <taxon>Bacillales</taxon>
        <taxon>Paenibacillaceae</taxon>
        <taxon>Paenibacillus</taxon>
    </lineage>
</organism>
<dbReference type="EMBL" id="JACYTN010000024">
    <property type="protein sequence ID" value="MBD8500542.1"/>
    <property type="molecule type" value="Genomic_DNA"/>
</dbReference>
<comment type="caution">
    <text evidence="2">The sequence shown here is derived from an EMBL/GenBank/DDBJ whole genome shotgun (WGS) entry which is preliminary data.</text>
</comment>
<dbReference type="Pfam" id="PF17294">
    <property type="entry name" value="Lipoprotein_22"/>
    <property type="match status" value="1"/>
</dbReference>
<dbReference type="InterPro" id="IPR035253">
    <property type="entry name" value="Lipoprotein_22_bac"/>
</dbReference>
<name>A0ABR9B545_9BACL</name>
<keyword evidence="1" id="KW-0732">Signal</keyword>
<protein>
    <submittedName>
        <fullName evidence="2">Uncharacterized protein</fullName>
    </submittedName>
</protein>
<dbReference type="PROSITE" id="PS51257">
    <property type="entry name" value="PROKAR_LIPOPROTEIN"/>
    <property type="match status" value="1"/>
</dbReference>
<proteinExistence type="predicted"/>
<gene>
    <name evidence="2" type="ORF">IFO66_19840</name>
</gene>
<dbReference type="RefSeq" id="WP_192026825.1">
    <property type="nucleotide sequence ID" value="NZ_JACYTN010000024.1"/>
</dbReference>